<evidence type="ECO:0000256" key="1">
    <source>
        <dbReference type="SAM" id="MobiDB-lite"/>
    </source>
</evidence>
<dbReference type="Proteomes" id="UP000472260">
    <property type="component" value="Unassembled WGS sequence"/>
</dbReference>
<reference evidence="2" key="2">
    <citation type="submission" date="2025-09" db="UniProtKB">
        <authorList>
            <consortium name="Ensembl"/>
        </authorList>
    </citation>
    <scope>IDENTIFICATION</scope>
</reference>
<dbReference type="AlphaFoldDB" id="A0A671M1R6"/>
<proteinExistence type="predicted"/>
<evidence type="ECO:0000313" key="2">
    <source>
        <dbReference type="Ensembl" id="ENSSANP00000026157.1"/>
    </source>
</evidence>
<evidence type="ECO:0000313" key="3">
    <source>
        <dbReference type="Proteomes" id="UP000472260"/>
    </source>
</evidence>
<reference evidence="2" key="1">
    <citation type="submission" date="2025-08" db="UniProtKB">
        <authorList>
            <consortium name="Ensembl"/>
        </authorList>
    </citation>
    <scope>IDENTIFICATION</scope>
</reference>
<protein>
    <submittedName>
        <fullName evidence="2">Uncharacterized protein</fullName>
    </submittedName>
</protein>
<sequence length="166" mass="18759">MMEGCYLPCPSAGESYQGRLQTLRDRTPPYTQLQVLLRRMGLHDRTRGAHGQTQRPADLTHHYHRPDVRSPDLSVSARVVRVNAQALMPSAITAGHRTIHKRRGNVIQLRLIYLQLCTLAPVLQDNRDLMKNQRILWGTKNCSLISINPPFLRVYSHASIKSASSG</sequence>
<keyword evidence="3" id="KW-1185">Reference proteome</keyword>
<name>A0A671M1R6_9TELE</name>
<feature type="region of interest" description="Disordered" evidence="1">
    <location>
        <begin position="45"/>
        <end position="67"/>
    </location>
</feature>
<accession>A0A671M1R6</accession>
<organism evidence="2 3">
    <name type="scientific">Sinocyclocheilus anshuiensis</name>
    <dbReference type="NCBI Taxonomy" id="1608454"/>
    <lineage>
        <taxon>Eukaryota</taxon>
        <taxon>Metazoa</taxon>
        <taxon>Chordata</taxon>
        <taxon>Craniata</taxon>
        <taxon>Vertebrata</taxon>
        <taxon>Euteleostomi</taxon>
        <taxon>Actinopterygii</taxon>
        <taxon>Neopterygii</taxon>
        <taxon>Teleostei</taxon>
        <taxon>Ostariophysi</taxon>
        <taxon>Cypriniformes</taxon>
        <taxon>Cyprinidae</taxon>
        <taxon>Cyprininae</taxon>
        <taxon>Sinocyclocheilus</taxon>
    </lineage>
</organism>
<feature type="compositionally biased region" description="Basic and acidic residues" evidence="1">
    <location>
        <begin position="58"/>
        <end position="67"/>
    </location>
</feature>
<dbReference type="Ensembl" id="ENSSANT00000027863.1">
    <property type="protein sequence ID" value="ENSSANP00000026157.1"/>
    <property type="gene ID" value="ENSSANG00000013507.1"/>
</dbReference>